<proteinExistence type="predicted"/>
<organism evidence="1 2">
    <name type="scientific">Achromobacter spanius</name>
    <dbReference type="NCBI Taxonomy" id="217203"/>
    <lineage>
        <taxon>Bacteria</taxon>
        <taxon>Pseudomonadati</taxon>
        <taxon>Pseudomonadota</taxon>
        <taxon>Betaproteobacteria</taxon>
        <taxon>Burkholderiales</taxon>
        <taxon>Alcaligenaceae</taxon>
        <taxon>Achromobacter</taxon>
    </lineage>
</organism>
<reference evidence="1" key="1">
    <citation type="submission" date="2022-09" db="EMBL/GenBank/DDBJ databases">
        <title>Intensive care unit water sources are persistently colonized with multi-drug resistant bacteria and are the site of extensive horizontal gene transfer of antibiotic resistance genes.</title>
        <authorList>
            <person name="Diorio-Toth L."/>
        </authorList>
    </citation>
    <scope>NUCLEOTIDE SEQUENCE</scope>
    <source>
        <strain evidence="1">GD03843</strain>
    </source>
</reference>
<sequence>MKTTLKLSHEQYREFADLCKVEAGQGLEVSTFAEMHNSWGLSGGMAWELISDVRTNEVSFDHHVGRITLAESIDVADFRRAGRSRPELDWSVLSDEEIYPFVVWHEIGHRRDNFNMLDAALFDREGFGALCYINEVLADRFAWSRIRPGESLPMTRVGKTDQAHIAEQLDRISKRHVRARYAVRPLAAGQYVNISPRMLESRHLAAYLGPDVHPELLAHYIWKRANRLDYSTPAPVPKAAARARARAVLNPRAVEGAA</sequence>
<dbReference type="EMBL" id="JAOCDZ010000038">
    <property type="protein sequence ID" value="MDH0740193.1"/>
    <property type="molecule type" value="Genomic_DNA"/>
</dbReference>
<evidence type="ECO:0000313" key="2">
    <source>
        <dbReference type="Proteomes" id="UP001161094"/>
    </source>
</evidence>
<gene>
    <name evidence="1" type="ORF">N5D93_30660</name>
</gene>
<dbReference type="Proteomes" id="UP001161094">
    <property type="component" value="Unassembled WGS sequence"/>
</dbReference>
<comment type="caution">
    <text evidence="1">The sequence shown here is derived from an EMBL/GenBank/DDBJ whole genome shotgun (WGS) entry which is preliminary data.</text>
</comment>
<accession>A0AA42LV40</accession>
<evidence type="ECO:0000313" key="1">
    <source>
        <dbReference type="EMBL" id="MDH0740193.1"/>
    </source>
</evidence>
<dbReference type="RefSeq" id="WP_175154563.1">
    <property type="nucleotide sequence ID" value="NZ_JAOCDZ010000038.1"/>
</dbReference>
<name>A0AA42LV40_9BURK</name>
<dbReference type="AlphaFoldDB" id="A0AA42LV40"/>
<protein>
    <submittedName>
        <fullName evidence="1">Uncharacterized protein</fullName>
    </submittedName>
</protein>